<reference evidence="2 3" key="1">
    <citation type="submission" date="2022-01" db="EMBL/GenBank/DDBJ databases">
        <title>A chromosome-scale genome assembly of the false clownfish, Amphiprion ocellaris.</title>
        <authorList>
            <person name="Ryu T."/>
        </authorList>
    </citation>
    <scope>NUCLEOTIDE SEQUENCE [LARGE SCALE GENOMIC DNA]</scope>
</reference>
<feature type="chain" id="PRO_5043322049" description="Chemokine interleukin-8-like domain-containing protein" evidence="1">
    <location>
        <begin position="21"/>
        <end position="109"/>
    </location>
</feature>
<evidence type="ECO:0000313" key="3">
    <source>
        <dbReference type="Proteomes" id="UP001501940"/>
    </source>
</evidence>
<proteinExistence type="predicted"/>
<dbReference type="AlphaFoldDB" id="A0AAQ5X223"/>
<evidence type="ECO:0000256" key="1">
    <source>
        <dbReference type="SAM" id="SignalP"/>
    </source>
</evidence>
<accession>A0AAQ5X223</accession>
<reference evidence="2" key="3">
    <citation type="submission" date="2025-09" db="UniProtKB">
        <authorList>
            <consortium name="Ensembl"/>
        </authorList>
    </citation>
    <scope>IDENTIFICATION</scope>
</reference>
<evidence type="ECO:0000313" key="2">
    <source>
        <dbReference type="Ensembl" id="ENSAOCP00000034972.1"/>
    </source>
</evidence>
<keyword evidence="3" id="KW-1185">Reference proteome</keyword>
<dbReference type="Ensembl" id="ENSAOCT00000072656.1">
    <property type="protein sequence ID" value="ENSAOCP00000034972.1"/>
    <property type="gene ID" value="ENSAOCG00000027262.1"/>
</dbReference>
<protein>
    <recommendedName>
        <fullName evidence="4">Chemokine interleukin-8-like domain-containing protein</fullName>
    </recommendedName>
</protein>
<feature type="signal peptide" evidence="1">
    <location>
        <begin position="1"/>
        <end position="20"/>
    </location>
</feature>
<name>A0AAQ5X223_AMPOC</name>
<organism evidence="2 3">
    <name type="scientific">Amphiprion ocellaris</name>
    <name type="common">Clown anemonefish</name>
    <dbReference type="NCBI Taxonomy" id="80972"/>
    <lineage>
        <taxon>Eukaryota</taxon>
        <taxon>Metazoa</taxon>
        <taxon>Chordata</taxon>
        <taxon>Craniata</taxon>
        <taxon>Vertebrata</taxon>
        <taxon>Euteleostomi</taxon>
        <taxon>Actinopterygii</taxon>
        <taxon>Neopterygii</taxon>
        <taxon>Teleostei</taxon>
        <taxon>Neoteleostei</taxon>
        <taxon>Acanthomorphata</taxon>
        <taxon>Ovalentaria</taxon>
        <taxon>Pomacentridae</taxon>
        <taxon>Amphiprion</taxon>
    </lineage>
</organism>
<sequence>SKTLQAEVFFTCWLLIATLSWHHQPRSTPASCTSCSAPGKRNSGRNFKMRITTWLHIKDTESVCLPPLFPLLSQWSTASPIVVRNDDDKPVCFLGPLWPSAANHECYMW</sequence>
<reference evidence="2" key="2">
    <citation type="submission" date="2025-08" db="UniProtKB">
        <authorList>
            <consortium name="Ensembl"/>
        </authorList>
    </citation>
    <scope>IDENTIFICATION</scope>
</reference>
<dbReference type="Proteomes" id="UP001501940">
    <property type="component" value="Chromosome 1"/>
</dbReference>
<evidence type="ECO:0008006" key="4">
    <source>
        <dbReference type="Google" id="ProtNLM"/>
    </source>
</evidence>
<keyword evidence="1" id="KW-0732">Signal</keyword>